<dbReference type="GO" id="GO:0004252">
    <property type="term" value="F:serine-type endopeptidase activity"/>
    <property type="evidence" value="ECO:0007669"/>
    <property type="project" value="InterPro"/>
</dbReference>
<dbReference type="Pfam" id="PF00089">
    <property type="entry name" value="Trypsin"/>
    <property type="match status" value="1"/>
</dbReference>
<organism evidence="7">
    <name type="scientific">Heliothis virescens</name>
    <name type="common">Tobacco budworm moth</name>
    <dbReference type="NCBI Taxonomy" id="7102"/>
    <lineage>
        <taxon>Eukaryota</taxon>
        <taxon>Metazoa</taxon>
        <taxon>Ecdysozoa</taxon>
        <taxon>Arthropoda</taxon>
        <taxon>Hexapoda</taxon>
        <taxon>Insecta</taxon>
        <taxon>Pterygota</taxon>
        <taxon>Neoptera</taxon>
        <taxon>Endopterygota</taxon>
        <taxon>Lepidoptera</taxon>
        <taxon>Glossata</taxon>
        <taxon>Ditrysia</taxon>
        <taxon>Noctuoidea</taxon>
        <taxon>Noctuidae</taxon>
        <taxon>Heliothinae</taxon>
        <taxon>Heliothis</taxon>
    </lineage>
</organism>
<keyword evidence="5" id="KW-0732">Signal</keyword>
<gene>
    <name evidence="7" type="ORF">B5V51_2555</name>
</gene>
<dbReference type="PANTHER" id="PTHR24276:SF96">
    <property type="entry name" value="PEPTIDASE S1 DOMAIN-CONTAINING PROTEIN"/>
    <property type="match status" value="1"/>
</dbReference>
<dbReference type="CDD" id="cd00190">
    <property type="entry name" value="Tryp_SPc"/>
    <property type="match status" value="1"/>
</dbReference>
<dbReference type="GO" id="GO:0006508">
    <property type="term" value="P:proteolysis"/>
    <property type="evidence" value="ECO:0007669"/>
    <property type="project" value="UniProtKB-KW"/>
</dbReference>
<feature type="signal peptide" evidence="5">
    <location>
        <begin position="1"/>
        <end position="18"/>
    </location>
</feature>
<dbReference type="STRING" id="7102.A0A2A4JFH6"/>
<dbReference type="SMART" id="SM00020">
    <property type="entry name" value="Tryp_SPc"/>
    <property type="match status" value="1"/>
</dbReference>
<dbReference type="SUPFAM" id="SSF50494">
    <property type="entry name" value="Trypsin-like serine proteases"/>
    <property type="match status" value="1"/>
</dbReference>
<keyword evidence="3" id="KW-0720">Serine protease</keyword>
<evidence type="ECO:0000313" key="7">
    <source>
        <dbReference type="EMBL" id="PCG70817.1"/>
    </source>
</evidence>
<proteinExistence type="predicted"/>
<dbReference type="InterPro" id="IPR043504">
    <property type="entry name" value="Peptidase_S1_PA_chymotrypsin"/>
</dbReference>
<dbReference type="InterPro" id="IPR050430">
    <property type="entry name" value="Peptidase_S1"/>
</dbReference>
<comment type="caution">
    <text evidence="7">The sequence shown here is derived from an EMBL/GenBank/DDBJ whole genome shotgun (WGS) entry which is preliminary data.</text>
</comment>
<feature type="domain" description="Peptidase S1" evidence="6">
    <location>
        <begin position="27"/>
        <end position="273"/>
    </location>
</feature>
<evidence type="ECO:0000256" key="1">
    <source>
        <dbReference type="ARBA" id="ARBA00022670"/>
    </source>
</evidence>
<keyword evidence="4" id="KW-1015">Disulfide bond</keyword>
<evidence type="ECO:0000256" key="5">
    <source>
        <dbReference type="SAM" id="SignalP"/>
    </source>
</evidence>
<feature type="chain" id="PRO_5013508112" description="Peptidase S1 domain-containing protein" evidence="5">
    <location>
        <begin position="19"/>
        <end position="300"/>
    </location>
</feature>
<reference evidence="7" key="1">
    <citation type="submission" date="2017-09" db="EMBL/GenBank/DDBJ databases">
        <title>Contemporary evolution of a Lepidopteran species, Heliothis virescens, in response to modern agricultural practices.</title>
        <authorList>
            <person name="Fritz M.L."/>
            <person name="Deyonke A.M."/>
            <person name="Papanicolaou A."/>
            <person name="Micinski S."/>
            <person name="Westbrook J."/>
            <person name="Gould F."/>
        </authorList>
    </citation>
    <scope>NUCLEOTIDE SEQUENCE [LARGE SCALE GENOMIC DNA]</scope>
    <source>
        <strain evidence="7">HvINT-</strain>
        <tissue evidence="7">Whole body</tissue>
    </source>
</reference>
<keyword evidence="1" id="KW-0645">Protease</keyword>
<dbReference type="EMBL" id="NWSH01001577">
    <property type="protein sequence ID" value="PCG70817.1"/>
    <property type="molecule type" value="Genomic_DNA"/>
</dbReference>
<dbReference type="Gene3D" id="2.40.10.10">
    <property type="entry name" value="Trypsin-like serine proteases"/>
    <property type="match status" value="1"/>
</dbReference>
<dbReference type="PROSITE" id="PS50240">
    <property type="entry name" value="TRYPSIN_DOM"/>
    <property type="match status" value="1"/>
</dbReference>
<name>A0A2A4JFH6_HELVI</name>
<dbReference type="InterPro" id="IPR009003">
    <property type="entry name" value="Peptidase_S1_PA"/>
</dbReference>
<dbReference type="AlphaFoldDB" id="A0A2A4JFH6"/>
<protein>
    <recommendedName>
        <fullName evidence="6">Peptidase S1 domain-containing protein</fullName>
    </recommendedName>
</protein>
<evidence type="ECO:0000256" key="4">
    <source>
        <dbReference type="ARBA" id="ARBA00023157"/>
    </source>
</evidence>
<evidence type="ECO:0000259" key="6">
    <source>
        <dbReference type="PROSITE" id="PS50240"/>
    </source>
</evidence>
<accession>A0A2A4JFH6</accession>
<evidence type="ECO:0000256" key="3">
    <source>
        <dbReference type="ARBA" id="ARBA00022825"/>
    </source>
</evidence>
<dbReference type="PANTHER" id="PTHR24276">
    <property type="entry name" value="POLYSERASE-RELATED"/>
    <property type="match status" value="1"/>
</dbReference>
<evidence type="ECO:0000256" key="2">
    <source>
        <dbReference type="ARBA" id="ARBA00022801"/>
    </source>
</evidence>
<dbReference type="InterPro" id="IPR001254">
    <property type="entry name" value="Trypsin_dom"/>
</dbReference>
<sequence length="300" mass="31540">MEKIVILFVLATVCGANAISYDPTGRISGGSAAIVNQFPYAISLQQVSLLNQYTRGHQCGGVLVTYQHAVTAATCLYRIANGVQSLIVPGEYRVFAGSISLTNDSNADLFRTPANFTVHPSYTGYPALANNIAIITLLTPFPAHAVTPLSLPSAPIEPADFTVCSVVGWGAQNTSATASVSLRYASKYIYSQDLCTFQYSSVSNAPNILPSMICATSYDIISAGCDGDLGNALVCPGGLTGILSVHNSCASVALPEVYTRVSNYTTWIRSVTGGASTFQPAVATLFIFAVVQLITAKIIS</sequence>
<dbReference type="EMBL" id="NWSH01001577">
    <property type="protein sequence ID" value="PCG70818.1"/>
    <property type="molecule type" value="Genomic_DNA"/>
</dbReference>
<keyword evidence="2" id="KW-0378">Hydrolase</keyword>